<dbReference type="EnsemblPlants" id="Kaladp0046s0002.1.v1.1">
    <property type="protein sequence ID" value="Kaladp0046s0002.1.v1.1.CDS.1"/>
    <property type="gene ID" value="Kaladp0046s0002.v1.1"/>
</dbReference>
<proteinExistence type="predicted"/>
<dbReference type="Proteomes" id="UP000594263">
    <property type="component" value="Unplaced"/>
</dbReference>
<name>A0A7N0TUH5_KALFE</name>
<keyword evidence="2" id="KW-1185">Reference proteome</keyword>
<reference evidence="1" key="1">
    <citation type="submission" date="2021-01" db="UniProtKB">
        <authorList>
            <consortium name="EnsemblPlants"/>
        </authorList>
    </citation>
    <scope>IDENTIFICATION</scope>
</reference>
<dbReference type="Gramene" id="Kaladp0046s0002.1.v1.1">
    <property type="protein sequence ID" value="Kaladp0046s0002.1.v1.1.CDS.1"/>
    <property type="gene ID" value="Kaladp0046s0002.v1.1"/>
</dbReference>
<organism evidence="1 2">
    <name type="scientific">Kalanchoe fedtschenkoi</name>
    <name type="common">Lavender scallops</name>
    <name type="synonym">South American air plant</name>
    <dbReference type="NCBI Taxonomy" id="63787"/>
    <lineage>
        <taxon>Eukaryota</taxon>
        <taxon>Viridiplantae</taxon>
        <taxon>Streptophyta</taxon>
        <taxon>Embryophyta</taxon>
        <taxon>Tracheophyta</taxon>
        <taxon>Spermatophyta</taxon>
        <taxon>Magnoliopsida</taxon>
        <taxon>eudicotyledons</taxon>
        <taxon>Gunneridae</taxon>
        <taxon>Pentapetalae</taxon>
        <taxon>Saxifragales</taxon>
        <taxon>Crassulaceae</taxon>
        <taxon>Kalanchoe</taxon>
    </lineage>
</organism>
<evidence type="ECO:0000313" key="2">
    <source>
        <dbReference type="Proteomes" id="UP000594263"/>
    </source>
</evidence>
<dbReference type="AlphaFoldDB" id="A0A7N0TUH5"/>
<sequence length="98" mass="11453">MAELVAEELHYIREGMEKVAESIIPNIEKEIFRCIRKMDKMTPENMIKVYNALTEDTKVARTFLGYDEDMHELWIKAKFGIGIFELAVENSIQSEKLQ</sequence>
<protein>
    <submittedName>
        <fullName evidence="1">Uncharacterized protein</fullName>
    </submittedName>
</protein>
<accession>A0A7N0TUH5</accession>
<evidence type="ECO:0000313" key="1">
    <source>
        <dbReference type="EnsemblPlants" id="Kaladp0046s0002.1.v1.1.CDS.1"/>
    </source>
</evidence>